<evidence type="ECO:0000259" key="14">
    <source>
        <dbReference type="Pfam" id="PF02880"/>
    </source>
</evidence>
<dbReference type="GO" id="GO:0008973">
    <property type="term" value="F:phosphopentomutase activity"/>
    <property type="evidence" value="ECO:0007669"/>
    <property type="project" value="TreeGrafter"/>
</dbReference>
<evidence type="ECO:0000256" key="6">
    <source>
        <dbReference type="ARBA" id="ARBA00022553"/>
    </source>
</evidence>
<reference evidence="15 16" key="1">
    <citation type="submission" date="2012-10" db="EMBL/GenBank/DDBJ databases">
        <authorList>
            <person name="Zafar N."/>
            <person name="Inman J."/>
            <person name="Hall N."/>
            <person name="Lorenzi H."/>
            <person name="Caler E."/>
        </authorList>
    </citation>
    <scope>NUCLEOTIDE SEQUENCE [LARGE SCALE GENOMIC DNA]</scope>
    <source>
        <strain evidence="15 16">IP1</strain>
    </source>
</reference>
<dbReference type="InterPro" id="IPR016055">
    <property type="entry name" value="A-D-PHexomutase_a/b/a-I/II/III"/>
</dbReference>
<dbReference type="RefSeq" id="XP_004185032.1">
    <property type="nucleotide sequence ID" value="XM_004184984.1"/>
</dbReference>
<comment type="similarity">
    <text evidence="3 11">Belongs to the phosphohexose mutase family.</text>
</comment>
<organism evidence="15 16">
    <name type="scientific">Entamoeba invadens IP1</name>
    <dbReference type="NCBI Taxonomy" id="370355"/>
    <lineage>
        <taxon>Eukaryota</taxon>
        <taxon>Amoebozoa</taxon>
        <taxon>Evosea</taxon>
        <taxon>Archamoebae</taxon>
        <taxon>Mastigamoebida</taxon>
        <taxon>Entamoebidae</taxon>
        <taxon>Entamoeba</taxon>
    </lineage>
</organism>
<evidence type="ECO:0000256" key="7">
    <source>
        <dbReference type="ARBA" id="ARBA00022723"/>
    </source>
</evidence>
<keyword evidence="4" id="KW-0963">Cytoplasm</keyword>
<evidence type="ECO:0000256" key="8">
    <source>
        <dbReference type="ARBA" id="ARBA00022842"/>
    </source>
</evidence>
<evidence type="ECO:0000256" key="10">
    <source>
        <dbReference type="ARBA" id="ARBA00023277"/>
    </source>
</evidence>
<evidence type="ECO:0000313" key="16">
    <source>
        <dbReference type="Proteomes" id="UP000014680"/>
    </source>
</evidence>
<dbReference type="OrthoDB" id="8300170at2759"/>
<dbReference type="FunFam" id="3.40.120.10:FF:000035">
    <property type="entry name" value="Pgm3p"/>
    <property type="match status" value="1"/>
</dbReference>
<sequence length="527" mass="58715">AGFACMNNLIVQQASQGLAKAVLSEVEDAKSKGVVIGYDGRYHSKEFAAITAQVFLHEGFKVYLFSTIVPTPYTAFAVSLLQTACGVMVTASHNPKADNGYKVYWENGCQIVEPTDATIAKSIDENLEPWDLTHVDLTHVIDPLEKVQGEYTKQMLETVPHFKVPQTPKIKYVYTPMHGVGSVYVQKAFEAAQLPQPLLVPLQNEADPEFPTVPFPNPEEGKGALKCSIDVADANGADLIIANDPDADRLSIGVRTKNGWRQLSGNEMSNIIADWCYVKYKESGCKTPAFMVRSAVSSNFISKMGQVEGFETLETLTGFKWIGNVAKKVVDTEHKKLLMAYEEAIGFVIGNMSYDKDGVRAAVCIAAMALEYAEKGKTIEQRLDELYEKYGYFASNNKYYFCYDPKLMERIFNKMRNEGKYIWKFGQFEVESIRDLTLGIDTAEADKKPKLPIQASAQMITYRFKNGCLATLRGSGTEPKLKYYIELPGKVGAKREDVVKELMELSHELLQTTLEPEKNGLIAPKAE</sequence>
<dbReference type="PANTHER" id="PTHR45745">
    <property type="entry name" value="PHOSPHOMANNOMUTASE 45A"/>
    <property type="match status" value="1"/>
</dbReference>
<dbReference type="Proteomes" id="UP000014680">
    <property type="component" value="Unassembled WGS sequence"/>
</dbReference>
<dbReference type="AlphaFoldDB" id="A0A0A1TWV0"/>
<dbReference type="GO" id="GO:0006006">
    <property type="term" value="P:glucose metabolic process"/>
    <property type="evidence" value="ECO:0007669"/>
    <property type="project" value="UniProtKB-KW"/>
</dbReference>
<dbReference type="InterPro" id="IPR005844">
    <property type="entry name" value="A-D-PHexomutase_a/b/a-I"/>
</dbReference>
<evidence type="ECO:0000256" key="1">
    <source>
        <dbReference type="ARBA" id="ARBA00001946"/>
    </source>
</evidence>
<dbReference type="GO" id="GO:0006166">
    <property type="term" value="P:purine ribonucleoside salvage"/>
    <property type="evidence" value="ECO:0007669"/>
    <property type="project" value="TreeGrafter"/>
</dbReference>
<dbReference type="PROSITE" id="PS00710">
    <property type="entry name" value="PGM_PMM"/>
    <property type="match status" value="1"/>
</dbReference>
<dbReference type="SUPFAM" id="SSF53738">
    <property type="entry name" value="Phosphoglucomutase, first 3 domains"/>
    <property type="match status" value="3"/>
</dbReference>
<keyword evidence="16" id="KW-1185">Reference proteome</keyword>
<feature type="domain" description="Alpha-D-phosphohexomutase alpha/beta/alpha" evidence="12">
    <location>
        <begin position="6"/>
        <end position="126"/>
    </location>
</feature>
<dbReference type="InterPro" id="IPR036900">
    <property type="entry name" value="A-D-PHexomutase_C_sf"/>
</dbReference>
<dbReference type="Gene3D" id="3.40.120.10">
    <property type="entry name" value="Alpha-D-Glucose-1,6-Bisphosphate, subunit A, domain 3"/>
    <property type="match status" value="3"/>
</dbReference>
<keyword evidence="5" id="KW-0313">Glucose metabolism</keyword>
<comment type="subcellular location">
    <subcellularLocation>
        <location evidence="2">Cytoplasm</location>
    </subcellularLocation>
</comment>
<dbReference type="EMBL" id="KB207048">
    <property type="protein sequence ID" value="ELP85686.1"/>
    <property type="molecule type" value="Genomic_DNA"/>
</dbReference>
<dbReference type="InterPro" id="IPR005845">
    <property type="entry name" value="A-D-PHexomutase_a/b/a-II"/>
</dbReference>
<feature type="non-terminal residue" evidence="15">
    <location>
        <position position="1"/>
    </location>
</feature>
<dbReference type="VEuPathDB" id="AmoebaDB:EIN_410050"/>
<dbReference type="Pfam" id="PF02878">
    <property type="entry name" value="PGM_PMM_I"/>
    <property type="match status" value="1"/>
</dbReference>
<dbReference type="Pfam" id="PF02880">
    <property type="entry name" value="PGM_PMM_III"/>
    <property type="match status" value="1"/>
</dbReference>
<dbReference type="GO" id="GO:0004615">
    <property type="term" value="F:phosphomannomutase activity"/>
    <property type="evidence" value="ECO:0007669"/>
    <property type="project" value="UniProtKB-EC"/>
</dbReference>
<keyword evidence="6" id="KW-0597">Phosphoprotein</keyword>
<accession>A0A0A1TWV0</accession>
<evidence type="ECO:0000256" key="3">
    <source>
        <dbReference type="ARBA" id="ARBA00010231"/>
    </source>
</evidence>
<evidence type="ECO:0000313" key="15">
    <source>
        <dbReference type="EMBL" id="ELP85686.1"/>
    </source>
</evidence>
<keyword evidence="7 11" id="KW-0479">Metal-binding</keyword>
<name>A0A0A1TWV0_ENTIV</name>
<protein>
    <submittedName>
        <fullName evidence="15">Phosphoglucomutase-2, putative</fullName>
        <ecNumber evidence="15">5.4.2.8</ecNumber>
    </submittedName>
</protein>
<dbReference type="EC" id="5.4.2.8" evidence="15"/>
<dbReference type="GO" id="GO:0005634">
    <property type="term" value="C:nucleus"/>
    <property type="evidence" value="ECO:0007669"/>
    <property type="project" value="TreeGrafter"/>
</dbReference>
<dbReference type="GO" id="GO:0000287">
    <property type="term" value="F:magnesium ion binding"/>
    <property type="evidence" value="ECO:0007669"/>
    <property type="project" value="InterPro"/>
</dbReference>
<dbReference type="Pfam" id="PF02879">
    <property type="entry name" value="PGM_PMM_II"/>
    <property type="match status" value="1"/>
</dbReference>
<comment type="cofactor">
    <cofactor evidence="1">
        <name>Mg(2+)</name>
        <dbReference type="ChEBI" id="CHEBI:18420"/>
    </cofactor>
</comment>
<dbReference type="PANTHER" id="PTHR45745:SF1">
    <property type="entry name" value="PHOSPHOGLUCOMUTASE 2B-RELATED"/>
    <property type="match status" value="1"/>
</dbReference>
<dbReference type="OMA" id="RYKSKEF"/>
<evidence type="ECO:0000256" key="2">
    <source>
        <dbReference type="ARBA" id="ARBA00004496"/>
    </source>
</evidence>
<dbReference type="SUPFAM" id="SSF55957">
    <property type="entry name" value="Phosphoglucomutase, C-terminal domain"/>
    <property type="match status" value="1"/>
</dbReference>
<gene>
    <name evidence="15" type="ORF">EIN_410050</name>
</gene>
<feature type="domain" description="Alpha-D-phosphohexomutase alpha/beta/alpha" evidence="13">
    <location>
        <begin position="150"/>
        <end position="252"/>
    </location>
</feature>
<dbReference type="KEGG" id="eiv:EIN_410050"/>
<dbReference type="PRINTS" id="PR00509">
    <property type="entry name" value="PGMPMM"/>
</dbReference>
<evidence type="ECO:0000256" key="9">
    <source>
        <dbReference type="ARBA" id="ARBA00023235"/>
    </source>
</evidence>
<dbReference type="InterPro" id="IPR005846">
    <property type="entry name" value="A-D-PHexomutase_a/b/a-III"/>
</dbReference>
<dbReference type="GeneID" id="14884650"/>
<dbReference type="CDD" id="cd05799">
    <property type="entry name" value="PGM2"/>
    <property type="match status" value="1"/>
</dbReference>
<dbReference type="InterPro" id="IPR005841">
    <property type="entry name" value="Alpha-D-phosphohexomutase_SF"/>
</dbReference>
<evidence type="ECO:0000259" key="13">
    <source>
        <dbReference type="Pfam" id="PF02879"/>
    </source>
</evidence>
<keyword evidence="8 11" id="KW-0460">Magnesium</keyword>
<evidence type="ECO:0000259" key="12">
    <source>
        <dbReference type="Pfam" id="PF02878"/>
    </source>
</evidence>
<keyword evidence="9 15" id="KW-0413">Isomerase</keyword>
<evidence type="ECO:0000256" key="11">
    <source>
        <dbReference type="RuleBase" id="RU004326"/>
    </source>
</evidence>
<evidence type="ECO:0000256" key="4">
    <source>
        <dbReference type="ARBA" id="ARBA00022490"/>
    </source>
</evidence>
<feature type="domain" description="Alpha-D-phosphohexomutase alpha/beta/alpha" evidence="14">
    <location>
        <begin position="268"/>
        <end position="390"/>
    </location>
</feature>
<keyword evidence="10" id="KW-0119">Carbohydrate metabolism</keyword>
<dbReference type="InterPro" id="IPR016066">
    <property type="entry name" value="A-D-PHexomutase_CS"/>
</dbReference>
<dbReference type="GO" id="GO:0005737">
    <property type="term" value="C:cytoplasm"/>
    <property type="evidence" value="ECO:0007669"/>
    <property type="project" value="UniProtKB-SubCell"/>
</dbReference>
<evidence type="ECO:0000256" key="5">
    <source>
        <dbReference type="ARBA" id="ARBA00022526"/>
    </source>
</evidence>
<proteinExistence type="inferred from homology"/>